<keyword evidence="1" id="KW-0285">Flavoprotein</keyword>
<dbReference type="AlphaFoldDB" id="A0A1X7EP53"/>
<gene>
    <name evidence="5" type="ORF">SAMN06295900_106102</name>
</gene>
<dbReference type="PROSITE" id="PS51387">
    <property type="entry name" value="FAD_PCMH"/>
    <property type="match status" value="1"/>
</dbReference>
<sequence length="284" mass="30162">MNYLRARTVEEALARLARHPQPRIVCGATDVFADADLVPSSYEWLDISRIDALRVIERRGGIARIGAACTWEAIARVAWLPAALTQASACVGSRQIRVQGTIGGNLCHASPVADGVPALLVLDAQVELASARGVRRLPLAQFFPGGRRTALQSDELLVAVLFALPGEQDRTAFIKCGNRDGPTIAVVSAAARLRVRADGAIQTAAVAVGGASERVVRMHAVETLLAEQPFKGLTKAIEAASLSELAPIDDCRATASHRLHLARLAIRRVCAFCIEESPHGASTA</sequence>
<dbReference type="STRING" id="28094.SAMN06295900_106102"/>
<dbReference type="RefSeq" id="WP_085227799.1">
    <property type="nucleotide sequence ID" value="NZ_BSQD01000006.1"/>
</dbReference>
<dbReference type="InterPro" id="IPR005107">
    <property type="entry name" value="CO_DH_flav_C"/>
</dbReference>
<dbReference type="InterPro" id="IPR016166">
    <property type="entry name" value="FAD-bd_PCMH"/>
</dbReference>
<evidence type="ECO:0000313" key="6">
    <source>
        <dbReference type="Proteomes" id="UP000192911"/>
    </source>
</evidence>
<organism evidence="5 6">
    <name type="scientific">Trinickia caryophylli</name>
    <name type="common">Paraburkholderia caryophylli</name>
    <dbReference type="NCBI Taxonomy" id="28094"/>
    <lineage>
        <taxon>Bacteria</taxon>
        <taxon>Pseudomonadati</taxon>
        <taxon>Pseudomonadota</taxon>
        <taxon>Betaproteobacteria</taxon>
        <taxon>Burkholderiales</taxon>
        <taxon>Burkholderiaceae</taxon>
        <taxon>Trinickia</taxon>
    </lineage>
</organism>
<dbReference type="InterPro" id="IPR036318">
    <property type="entry name" value="FAD-bd_PCMH-like_sf"/>
</dbReference>
<evidence type="ECO:0000256" key="3">
    <source>
        <dbReference type="ARBA" id="ARBA00023002"/>
    </source>
</evidence>
<accession>A0A1X7EP53</accession>
<dbReference type="GO" id="GO:0016491">
    <property type="term" value="F:oxidoreductase activity"/>
    <property type="evidence" value="ECO:0007669"/>
    <property type="project" value="UniProtKB-KW"/>
</dbReference>
<dbReference type="Pfam" id="PF03450">
    <property type="entry name" value="CO_deh_flav_C"/>
    <property type="match status" value="1"/>
</dbReference>
<proteinExistence type="predicted"/>
<dbReference type="Pfam" id="PF00941">
    <property type="entry name" value="FAD_binding_5"/>
    <property type="match status" value="1"/>
</dbReference>
<dbReference type="InterPro" id="IPR016169">
    <property type="entry name" value="FAD-bd_PCMH_sub2"/>
</dbReference>
<evidence type="ECO:0000259" key="4">
    <source>
        <dbReference type="PROSITE" id="PS51387"/>
    </source>
</evidence>
<evidence type="ECO:0000313" key="5">
    <source>
        <dbReference type="EMBL" id="SMF37591.1"/>
    </source>
</evidence>
<dbReference type="PANTHER" id="PTHR42659">
    <property type="entry name" value="XANTHINE DEHYDROGENASE SUBUNIT C-RELATED"/>
    <property type="match status" value="1"/>
</dbReference>
<reference evidence="6" key="1">
    <citation type="submission" date="2017-04" db="EMBL/GenBank/DDBJ databases">
        <authorList>
            <person name="Varghese N."/>
            <person name="Submissions S."/>
        </authorList>
    </citation>
    <scope>NUCLEOTIDE SEQUENCE [LARGE SCALE GENOMIC DNA]</scope>
    <source>
        <strain evidence="6">Ballard 720</strain>
    </source>
</reference>
<dbReference type="Gene3D" id="3.30.390.50">
    <property type="entry name" value="CO dehydrogenase flavoprotein, C-terminal domain"/>
    <property type="match status" value="1"/>
</dbReference>
<protein>
    <submittedName>
        <fullName evidence="5">CO or xanthine dehydrogenase, FAD-binding subunit</fullName>
    </submittedName>
</protein>
<evidence type="ECO:0000256" key="2">
    <source>
        <dbReference type="ARBA" id="ARBA00022827"/>
    </source>
</evidence>
<feature type="domain" description="FAD-binding PCMH-type" evidence="4">
    <location>
        <begin position="1"/>
        <end position="167"/>
    </location>
</feature>
<dbReference type="InterPro" id="IPR002346">
    <property type="entry name" value="Mopterin_DH_FAD-bd"/>
</dbReference>
<dbReference type="GO" id="GO:0071949">
    <property type="term" value="F:FAD binding"/>
    <property type="evidence" value="ECO:0007669"/>
    <property type="project" value="InterPro"/>
</dbReference>
<dbReference type="SUPFAM" id="SSF56176">
    <property type="entry name" value="FAD-binding/transporter-associated domain-like"/>
    <property type="match status" value="1"/>
</dbReference>
<evidence type="ECO:0000256" key="1">
    <source>
        <dbReference type="ARBA" id="ARBA00022630"/>
    </source>
</evidence>
<dbReference type="PANTHER" id="PTHR42659:SF2">
    <property type="entry name" value="XANTHINE DEHYDROGENASE SUBUNIT C-RELATED"/>
    <property type="match status" value="1"/>
</dbReference>
<dbReference type="SUPFAM" id="SSF55447">
    <property type="entry name" value="CO dehydrogenase flavoprotein C-terminal domain-like"/>
    <property type="match status" value="1"/>
</dbReference>
<keyword evidence="3" id="KW-0560">Oxidoreductase</keyword>
<dbReference type="InterPro" id="IPR051312">
    <property type="entry name" value="Diverse_Substr_Oxidored"/>
</dbReference>
<keyword evidence="6" id="KW-1185">Reference proteome</keyword>
<dbReference type="SMART" id="SM01092">
    <property type="entry name" value="CO_deh_flav_C"/>
    <property type="match status" value="1"/>
</dbReference>
<dbReference type="GeneID" id="95550483"/>
<dbReference type="InterPro" id="IPR036683">
    <property type="entry name" value="CO_DH_flav_C_dom_sf"/>
</dbReference>
<dbReference type="Gene3D" id="3.30.465.10">
    <property type="match status" value="1"/>
</dbReference>
<dbReference type="EMBL" id="FXAH01000006">
    <property type="protein sequence ID" value="SMF37591.1"/>
    <property type="molecule type" value="Genomic_DNA"/>
</dbReference>
<name>A0A1X7EP53_TRICW</name>
<dbReference type="Proteomes" id="UP000192911">
    <property type="component" value="Unassembled WGS sequence"/>
</dbReference>
<dbReference type="OrthoDB" id="9793944at2"/>
<keyword evidence="2" id="KW-0274">FAD</keyword>